<accession>A0A6G0X6N4</accession>
<name>A0A6G0X6N4_9STRA</name>
<evidence type="ECO:0000313" key="3">
    <source>
        <dbReference type="Proteomes" id="UP000481153"/>
    </source>
</evidence>
<comment type="caution">
    <text evidence="2">The sequence shown here is derived from an EMBL/GenBank/DDBJ whole genome shotgun (WGS) entry which is preliminary data.</text>
</comment>
<reference evidence="2 3" key="1">
    <citation type="submission" date="2019-07" db="EMBL/GenBank/DDBJ databases">
        <title>Genomics analysis of Aphanomyces spp. identifies a new class of oomycete effector associated with host adaptation.</title>
        <authorList>
            <person name="Gaulin E."/>
        </authorList>
    </citation>
    <scope>NUCLEOTIDE SEQUENCE [LARGE SCALE GENOMIC DNA]</scope>
    <source>
        <strain evidence="2 3">ATCC 201684</strain>
    </source>
</reference>
<dbReference type="Proteomes" id="UP000481153">
    <property type="component" value="Unassembled WGS sequence"/>
</dbReference>
<feature type="compositionally biased region" description="Basic and acidic residues" evidence="1">
    <location>
        <begin position="110"/>
        <end position="119"/>
    </location>
</feature>
<sequence>MTAVQRELFAQLQAAIPKEDKTRKVYSSEEFTKINKAVLRFEAAKEIFNVPEKSRRSGTPVADPNALVMDDVLEDPYYPNASQEEMNNVRAKVRRMEQKMLGNIPKKKSKTESARHAKR</sequence>
<organism evidence="2 3">
    <name type="scientific">Aphanomyces euteiches</name>
    <dbReference type="NCBI Taxonomy" id="100861"/>
    <lineage>
        <taxon>Eukaryota</taxon>
        <taxon>Sar</taxon>
        <taxon>Stramenopiles</taxon>
        <taxon>Oomycota</taxon>
        <taxon>Saprolegniomycetes</taxon>
        <taxon>Saprolegniales</taxon>
        <taxon>Verrucalvaceae</taxon>
        <taxon>Aphanomyces</taxon>
    </lineage>
</organism>
<dbReference type="EMBL" id="VJMJ01000095">
    <property type="protein sequence ID" value="KAF0735536.1"/>
    <property type="molecule type" value="Genomic_DNA"/>
</dbReference>
<keyword evidence="3" id="KW-1185">Reference proteome</keyword>
<gene>
    <name evidence="2" type="ORF">Ae201684_008016</name>
</gene>
<feature type="region of interest" description="Disordered" evidence="1">
    <location>
        <begin position="98"/>
        <end position="119"/>
    </location>
</feature>
<dbReference type="AlphaFoldDB" id="A0A6G0X6N4"/>
<evidence type="ECO:0000256" key="1">
    <source>
        <dbReference type="SAM" id="MobiDB-lite"/>
    </source>
</evidence>
<proteinExistence type="predicted"/>
<evidence type="ECO:0000313" key="2">
    <source>
        <dbReference type="EMBL" id="KAF0735536.1"/>
    </source>
</evidence>
<protein>
    <submittedName>
        <fullName evidence="2">Uncharacterized protein</fullName>
    </submittedName>
</protein>